<dbReference type="Pfam" id="PF07734">
    <property type="entry name" value="FBA_1"/>
    <property type="match status" value="1"/>
</dbReference>
<dbReference type="EMBL" id="CM017879">
    <property type="protein sequence ID" value="KAG1359488.1"/>
    <property type="molecule type" value="Genomic_DNA"/>
</dbReference>
<dbReference type="InterPro" id="IPR017451">
    <property type="entry name" value="F-box-assoc_interact_dom"/>
</dbReference>
<protein>
    <submittedName>
        <fullName evidence="2">F-box protein</fullName>
    </submittedName>
</protein>
<evidence type="ECO:0000259" key="1">
    <source>
        <dbReference type="PROSITE" id="PS50181"/>
    </source>
</evidence>
<dbReference type="InterPro" id="IPR055290">
    <property type="entry name" value="At3g26010-like"/>
</dbReference>
<dbReference type="Proteomes" id="UP000797356">
    <property type="component" value="Chromosome 8"/>
</dbReference>
<dbReference type="InterPro" id="IPR006527">
    <property type="entry name" value="F-box-assoc_dom_typ1"/>
</dbReference>
<accession>A0A8K0N602</accession>
<dbReference type="SMART" id="SM00256">
    <property type="entry name" value="FBOX"/>
    <property type="match status" value="1"/>
</dbReference>
<evidence type="ECO:0000313" key="2">
    <source>
        <dbReference type="EMBL" id="KAG1359488.1"/>
    </source>
</evidence>
<proteinExistence type="predicted"/>
<name>A0A8K0N602_COCNU</name>
<dbReference type="AlphaFoldDB" id="A0A8K0N602"/>
<dbReference type="PROSITE" id="PS50181">
    <property type="entry name" value="FBOX"/>
    <property type="match status" value="1"/>
</dbReference>
<feature type="domain" description="F-box" evidence="1">
    <location>
        <begin position="12"/>
        <end position="57"/>
    </location>
</feature>
<reference evidence="2" key="2">
    <citation type="submission" date="2019-07" db="EMBL/GenBank/DDBJ databases">
        <authorList>
            <person name="Yang Y."/>
            <person name="Bocs S."/>
            <person name="Baudouin L."/>
        </authorList>
    </citation>
    <scope>NUCLEOTIDE SEQUENCE</scope>
    <source>
        <tissue evidence="2">Spear leaf of Hainan Tall coconut</tissue>
    </source>
</reference>
<comment type="caution">
    <text evidence="2">The sequence shown here is derived from an EMBL/GenBank/DDBJ whole genome shotgun (WGS) entry which is preliminary data.</text>
</comment>
<dbReference type="SUPFAM" id="SSF81383">
    <property type="entry name" value="F-box domain"/>
    <property type="match status" value="1"/>
</dbReference>
<dbReference type="OrthoDB" id="1845982at2759"/>
<organism evidence="2 3">
    <name type="scientific">Cocos nucifera</name>
    <name type="common">Coconut palm</name>
    <dbReference type="NCBI Taxonomy" id="13894"/>
    <lineage>
        <taxon>Eukaryota</taxon>
        <taxon>Viridiplantae</taxon>
        <taxon>Streptophyta</taxon>
        <taxon>Embryophyta</taxon>
        <taxon>Tracheophyta</taxon>
        <taxon>Spermatophyta</taxon>
        <taxon>Magnoliopsida</taxon>
        <taxon>Liliopsida</taxon>
        <taxon>Arecaceae</taxon>
        <taxon>Arecoideae</taxon>
        <taxon>Cocoseae</taxon>
        <taxon>Attaleinae</taxon>
        <taxon>Cocos</taxon>
    </lineage>
</organism>
<dbReference type="InterPro" id="IPR036047">
    <property type="entry name" value="F-box-like_dom_sf"/>
</dbReference>
<dbReference type="Gene3D" id="1.20.1280.50">
    <property type="match status" value="1"/>
</dbReference>
<reference evidence="2" key="1">
    <citation type="journal article" date="2017" name="Gigascience">
        <title>The genome draft of coconut (Cocos nucifera).</title>
        <authorList>
            <person name="Xiao Y."/>
            <person name="Xu P."/>
            <person name="Fan H."/>
            <person name="Baudouin L."/>
            <person name="Xia W."/>
            <person name="Bocs S."/>
            <person name="Xu J."/>
            <person name="Li Q."/>
            <person name="Guo A."/>
            <person name="Zhou L."/>
            <person name="Li J."/>
            <person name="Wu Y."/>
            <person name="Ma Z."/>
            <person name="Armero A."/>
            <person name="Issali A.E."/>
            <person name="Liu N."/>
            <person name="Peng M."/>
            <person name="Yang Y."/>
        </authorList>
    </citation>
    <scope>NUCLEOTIDE SEQUENCE</scope>
    <source>
        <tissue evidence="2">Spear leaf of Hainan Tall coconut</tissue>
    </source>
</reference>
<dbReference type="Pfam" id="PF12937">
    <property type="entry name" value="F-box-like"/>
    <property type="match status" value="1"/>
</dbReference>
<gene>
    <name evidence="2" type="ORF">COCNU_08G009340</name>
</gene>
<dbReference type="InterPro" id="IPR001810">
    <property type="entry name" value="F-box_dom"/>
</dbReference>
<sequence>MASMHEGDHEDTQSSSPLPDDVIFEILTRASLEALPACRRVCRQWRRLTYDPFFTSLHCNRTQTISGYFLQRLRRNHSYSSFVSIQPLPPSVRPLSLDFLPKDVKIEAVGCRGIVLCTSQEYHGIPRYYVCKPATRQWRWIPNPKTRYLTERIAILASSTGALKYKIIRFSQPKQKFDYLRCEIFDSQSQAWRRSRDVQLPPGSLRHEAAVSVHGALHWLTYGGGIFAFDIHEESWKLILLPEEVGEDEMRWDCRKLVKCEGRLCLVLLEKERMEIWTMANYKEQRWEKRKVVSLEAIMEENPALSIQDVYSSDVAFMDSFFGVIWYDFLGSVLAKIDIDYPFAREVFKFESESDAVSME</sequence>
<dbReference type="NCBIfam" id="TIGR01640">
    <property type="entry name" value="F_box_assoc_1"/>
    <property type="match status" value="1"/>
</dbReference>
<evidence type="ECO:0000313" key="3">
    <source>
        <dbReference type="Proteomes" id="UP000797356"/>
    </source>
</evidence>
<dbReference type="PANTHER" id="PTHR35546">
    <property type="entry name" value="F-BOX PROTEIN INTERACTION DOMAIN PROTEIN-RELATED"/>
    <property type="match status" value="1"/>
</dbReference>
<dbReference type="PANTHER" id="PTHR35546:SF16">
    <property type="entry name" value="F-BOX ASSOCIATED UBIQUITINATION EFFECTOR FAMILY PROTEIN-RELATED"/>
    <property type="match status" value="1"/>
</dbReference>
<keyword evidence="3" id="KW-1185">Reference proteome</keyword>